<keyword evidence="6 7" id="KW-0472">Membrane</keyword>
<feature type="transmembrane region" description="Helical" evidence="7">
    <location>
        <begin position="122"/>
        <end position="146"/>
    </location>
</feature>
<feature type="transmembrane region" description="Helical" evidence="7">
    <location>
        <begin position="91"/>
        <end position="110"/>
    </location>
</feature>
<keyword evidence="3" id="KW-1003">Cell membrane</keyword>
<feature type="transmembrane region" description="Helical" evidence="7">
    <location>
        <begin position="385"/>
        <end position="405"/>
    </location>
</feature>
<feature type="transmembrane region" description="Helical" evidence="7">
    <location>
        <begin position="230"/>
        <end position="250"/>
    </location>
</feature>
<dbReference type="InterPro" id="IPR020846">
    <property type="entry name" value="MFS_dom"/>
</dbReference>
<evidence type="ECO:0000256" key="3">
    <source>
        <dbReference type="ARBA" id="ARBA00022475"/>
    </source>
</evidence>
<feature type="transmembrane region" description="Helical" evidence="7">
    <location>
        <begin position="270"/>
        <end position="292"/>
    </location>
</feature>
<keyword evidence="10" id="KW-1185">Reference proteome</keyword>
<protein>
    <submittedName>
        <fullName evidence="9">Enterobactin exporter EntS</fullName>
    </submittedName>
</protein>
<evidence type="ECO:0000259" key="8">
    <source>
        <dbReference type="PROSITE" id="PS50850"/>
    </source>
</evidence>
<dbReference type="PANTHER" id="PTHR23513">
    <property type="entry name" value="INTEGRAL MEMBRANE EFFLUX PROTEIN-RELATED"/>
    <property type="match status" value="1"/>
</dbReference>
<dbReference type="InterPro" id="IPR036259">
    <property type="entry name" value="MFS_trans_sf"/>
</dbReference>
<sequence>MTARVEAHPVAPARGPLRLLVDRQFGSLFWAKIFSVVGVWTHSLVAALVVFDATGSALMVGLVGVVQFGPQLLLSPLSGTWADRGDPARQIMIGRVLCILGSGTVALLLFCLRPTGGPQVTAVVLIGSLVVGVGFVVGGPAMQSIVPSLIRPGELPTAMALNSVPMTVGRIVGPVIGAFIAAHLGPAWAFAVSAALNSVFVAVLAMVRFPRPEPKASGQDFRVRAALRYVWHDRPLLFALIGVAAVGFASDPAITLAPSMAAEVGGGAQLVGQLSAAFGVGAALALAVLAALRGRLGASTTAFIGLLLLATGSAAVAVAPGLIVTVIGFGAAGLGFGSAMTGLSTVVQERAPDELRGRVMALWMVGFVGSRPLAAAVLGGSADAFSAQVAFGISGLVVFATAALCRLGPTSP</sequence>
<feature type="transmembrane region" description="Helical" evidence="7">
    <location>
        <begin position="329"/>
        <end position="347"/>
    </location>
</feature>
<reference evidence="9 10" key="1">
    <citation type="submission" date="2018-11" db="EMBL/GenBank/DDBJ databases">
        <title>Gordonia insulae sp. nov., isolated from an island soil.</title>
        <authorList>
            <person name="Kim Y.S."/>
            <person name="Kim S.B."/>
        </authorList>
    </citation>
    <scope>NUCLEOTIDE SEQUENCE [LARGE SCALE GENOMIC DNA]</scope>
    <source>
        <strain evidence="9 10">MMS17-SY073</strain>
    </source>
</reference>
<feature type="transmembrane region" description="Helical" evidence="7">
    <location>
        <begin position="187"/>
        <end position="209"/>
    </location>
</feature>
<dbReference type="Gene3D" id="1.20.1250.20">
    <property type="entry name" value="MFS general substrate transporter like domains"/>
    <property type="match status" value="1"/>
</dbReference>
<keyword evidence="2" id="KW-0813">Transport</keyword>
<evidence type="ECO:0000256" key="6">
    <source>
        <dbReference type="ARBA" id="ARBA00023136"/>
    </source>
</evidence>
<proteinExistence type="predicted"/>
<dbReference type="EMBL" id="CP033972">
    <property type="protein sequence ID" value="AZG47641.1"/>
    <property type="molecule type" value="Genomic_DNA"/>
</dbReference>
<evidence type="ECO:0000256" key="1">
    <source>
        <dbReference type="ARBA" id="ARBA00004651"/>
    </source>
</evidence>
<name>A0A3G8JR81_9ACTN</name>
<dbReference type="CDD" id="cd06173">
    <property type="entry name" value="MFS_MefA_like"/>
    <property type="match status" value="1"/>
</dbReference>
<feature type="domain" description="Major facilitator superfamily (MFS) profile" evidence="8">
    <location>
        <begin position="235"/>
        <end position="412"/>
    </location>
</feature>
<dbReference type="PANTHER" id="PTHR23513:SF6">
    <property type="entry name" value="MAJOR FACILITATOR SUPERFAMILY ASSOCIATED DOMAIN-CONTAINING PROTEIN"/>
    <property type="match status" value="1"/>
</dbReference>
<gene>
    <name evidence="9" type="primary">entS_3</name>
    <name evidence="9" type="ORF">D7316_04253</name>
</gene>
<dbReference type="KEGG" id="gom:D7316_04253"/>
<feature type="transmembrane region" description="Helical" evidence="7">
    <location>
        <begin position="28"/>
        <end position="51"/>
    </location>
</feature>
<dbReference type="SUPFAM" id="SSF103473">
    <property type="entry name" value="MFS general substrate transporter"/>
    <property type="match status" value="1"/>
</dbReference>
<dbReference type="OrthoDB" id="9775268at2"/>
<organism evidence="9 10">
    <name type="scientific">Gordonia insulae</name>
    <dbReference type="NCBI Taxonomy" id="2420509"/>
    <lineage>
        <taxon>Bacteria</taxon>
        <taxon>Bacillati</taxon>
        <taxon>Actinomycetota</taxon>
        <taxon>Actinomycetes</taxon>
        <taxon>Mycobacteriales</taxon>
        <taxon>Gordoniaceae</taxon>
        <taxon>Gordonia</taxon>
    </lineage>
</organism>
<dbReference type="GO" id="GO:0022857">
    <property type="term" value="F:transmembrane transporter activity"/>
    <property type="evidence" value="ECO:0007669"/>
    <property type="project" value="InterPro"/>
</dbReference>
<dbReference type="GO" id="GO:0005886">
    <property type="term" value="C:plasma membrane"/>
    <property type="evidence" value="ECO:0007669"/>
    <property type="project" value="UniProtKB-SubCell"/>
</dbReference>
<dbReference type="AlphaFoldDB" id="A0A3G8JR81"/>
<keyword evidence="5 7" id="KW-1133">Transmembrane helix</keyword>
<evidence type="ECO:0000313" key="10">
    <source>
        <dbReference type="Proteomes" id="UP000271469"/>
    </source>
</evidence>
<accession>A0A3G8JR81</accession>
<feature type="transmembrane region" description="Helical" evidence="7">
    <location>
        <begin position="304"/>
        <end position="323"/>
    </location>
</feature>
<comment type="subcellular location">
    <subcellularLocation>
        <location evidence="1">Cell membrane</location>
        <topology evidence="1">Multi-pass membrane protein</topology>
    </subcellularLocation>
</comment>
<evidence type="ECO:0000256" key="5">
    <source>
        <dbReference type="ARBA" id="ARBA00022989"/>
    </source>
</evidence>
<evidence type="ECO:0000256" key="7">
    <source>
        <dbReference type="SAM" id="Phobius"/>
    </source>
</evidence>
<evidence type="ECO:0000313" key="9">
    <source>
        <dbReference type="EMBL" id="AZG47641.1"/>
    </source>
</evidence>
<evidence type="ECO:0000256" key="4">
    <source>
        <dbReference type="ARBA" id="ARBA00022692"/>
    </source>
</evidence>
<dbReference type="PROSITE" id="PS50850">
    <property type="entry name" value="MFS"/>
    <property type="match status" value="1"/>
</dbReference>
<dbReference type="Pfam" id="PF05977">
    <property type="entry name" value="MFS_3"/>
    <property type="match status" value="1"/>
</dbReference>
<dbReference type="RefSeq" id="WP_124709964.1">
    <property type="nucleotide sequence ID" value="NZ_CP033972.1"/>
</dbReference>
<dbReference type="Proteomes" id="UP000271469">
    <property type="component" value="Chromosome"/>
</dbReference>
<keyword evidence="4 7" id="KW-0812">Transmembrane</keyword>
<evidence type="ECO:0000256" key="2">
    <source>
        <dbReference type="ARBA" id="ARBA00022448"/>
    </source>
</evidence>
<feature type="transmembrane region" description="Helical" evidence="7">
    <location>
        <begin position="359"/>
        <end position="379"/>
    </location>
</feature>
<dbReference type="InterPro" id="IPR010290">
    <property type="entry name" value="TM_effector"/>
</dbReference>